<dbReference type="Proteomes" id="UP000242188">
    <property type="component" value="Unassembled WGS sequence"/>
</dbReference>
<name>A0A210R6G5_MIZYE</name>
<dbReference type="EMBL" id="NEDP02000123">
    <property type="protein sequence ID" value="OWF56639.1"/>
    <property type="molecule type" value="Genomic_DNA"/>
</dbReference>
<evidence type="ECO:0000313" key="1">
    <source>
        <dbReference type="EMBL" id="OWF56639.1"/>
    </source>
</evidence>
<dbReference type="AlphaFoldDB" id="A0A210R6G5"/>
<gene>
    <name evidence="1" type="ORF">KP79_PYT16241</name>
</gene>
<evidence type="ECO:0000313" key="2">
    <source>
        <dbReference type="Proteomes" id="UP000242188"/>
    </source>
</evidence>
<protein>
    <submittedName>
        <fullName evidence="1">Uncharacterized protein</fullName>
    </submittedName>
</protein>
<proteinExistence type="predicted"/>
<accession>A0A210R6G5</accession>
<sequence>MGEPVGVDLGLITLGVDIWWQERGGMKWGAIEKKVEMMKGYEDPPSLMVIHCGGNTIDYTPLHELCPEIVSGLKRIVAAFHKQLLYGLKSCPGCLGGLALMRRQWRGLGLD</sequence>
<organism evidence="1 2">
    <name type="scientific">Mizuhopecten yessoensis</name>
    <name type="common">Japanese scallop</name>
    <name type="synonym">Patinopecten yessoensis</name>
    <dbReference type="NCBI Taxonomy" id="6573"/>
    <lineage>
        <taxon>Eukaryota</taxon>
        <taxon>Metazoa</taxon>
        <taxon>Spiralia</taxon>
        <taxon>Lophotrochozoa</taxon>
        <taxon>Mollusca</taxon>
        <taxon>Bivalvia</taxon>
        <taxon>Autobranchia</taxon>
        <taxon>Pteriomorphia</taxon>
        <taxon>Pectinida</taxon>
        <taxon>Pectinoidea</taxon>
        <taxon>Pectinidae</taxon>
        <taxon>Mizuhopecten</taxon>
    </lineage>
</organism>
<keyword evidence="2" id="KW-1185">Reference proteome</keyword>
<reference evidence="1 2" key="1">
    <citation type="journal article" date="2017" name="Nat. Ecol. Evol.">
        <title>Scallop genome provides insights into evolution of bilaterian karyotype and development.</title>
        <authorList>
            <person name="Wang S."/>
            <person name="Zhang J."/>
            <person name="Jiao W."/>
            <person name="Li J."/>
            <person name="Xun X."/>
            <person name="Sun Y."/>
            <person name="Guo X."/>
            <person name="Huan P."/>
            <person name="Dong B."/>
            <person name="Zhang L."/>
            <person name="Hu X."/>
            <person name="Sun X."/>
            <person name="Wang J."/>
            <person name="Zhao C."/>
            <person name="Wang Y."/>
            <person name="Wang D."/>
            <person name="Huang X."/>
            <person name="Wang R."/>
            <person name="Lv J."/>
            <person name="Li Y."/>
            <person name="Zhang Z."/>
            <person name="Liu B."/>
            <person name="Lu W."/>
            <person name="Hui Y."/>
            <person name="Liang J."/>
            <person name="Zhou Z."/>
            <person name="Hou R."/>
            <person name="Li X."/>
            <person name="Liu Y."/>
            <person name="Li H."/>
            <person name="Ning X."/>
            <person name="Lin Y."/>
            <person name="Zhao L."/>
            <person name="Xing Q."/>
            <person name="Dou J."/>
            <person name="Li Y."/>
            <person name="Mao J."/>
            <person name="Guo H."/>
            <person name="Dou H."/>
            <person name="Li T."/>
            <person name="Mu C."/>
            <person name="Jiang W."/>
            <person name="Fu Q."/>
            <person name="Fu X."/>
            <person name="Miao Y."/>
            <person name="Liu J."/>
            <person name="Yu Q."/>
            <person name="Li R."/>
            <person name="Liao H."/>
            <person name="Li X."/>
            <person name="Kong Y."/>
            <person name="Jiang Z."/>
            <person name="Chourrout D."/>
            <person name="Li R."/>
            <person name="Bao Z."/>
        </authorList>
    </citation>
    <scope>NUCLEOTIDE SEQUENCE [LARGE SCALE GENOMIC DNA]</scope>
    <source>
        <strain evidence="1 2">PY_sf001</strain>
    </source>
</reference>
<comment type="caution">
    <text evidence="1">The sequence shown here is derived from an EMBL/GenBank/DDBJ whole genome shotgun (WGS) entry which is preliminary data.</text>
</comment>